<dbReference type="Pfam" id="PF02729">
    <property type="entry name" value="OTCace_N"/>
    <property type="match status" value="1"/>
</dbReference>
<sequence>MTKHLLTMSKLTIEEIDQILIDAEAYRKGDGWKSKNSLFVANLFFEPSTRTRFSFEVAEKKLGLNVLNLEDSNSSTQKGETLYDTVKTIEAIGSDALVIRHSQDHYFQEIIDHVSIPILNAGDGCGHHPTQTLLDLLTMKQEFGSLSGLTVAIIGDIRHSRVARSNAETLTRLGAQVLLAAPDEWIDDSVLGEYVSIDQAISQSDVVMMLRIQRERHEHGTTQIKYLDFFGLTKERASKMKNSSIIMHPGPFNRGIEIDSDLVEAPQSRIFKQKRNGTFVRMAVLKRALHHL</sequence>
<dbReference type="PRINTS" id="PR00100">
    <property type="entry name" value="AOTCASE"/>
</dbReference>
<evidence type="ECO:0000256" key="6">
    <source>
        <dbReference type="ARBA" id="ARBA00048859"/>
    </source>
</evidence>
<dbReference type="InterPro" id="IPR006130">
    <property type="entry name" value="Asp/Orn_carbamoylTrfase"/>
</dbReference>
<reference evidence="10 11" key="1">
    <citation type="submission" date="2023-06" db="EMBL/GenBank/DDBJ databases">
        <title>Five Gram-positive bacteria isolated from mangrove sediments in Shenzhen, Guangdong, China.</title>
        <authorList>
            <person name="Yu S."/>
            <person name="Zheng W."/>
            <person name="Huang Y."/>
        </authorList>
    </citation>
    <scope>NUCLEOTIDE SEQUENCE [LARGE SCALE GENOMIC DNA]</scope>
    <source>
        <strain evidence="10 11">SaN35-3</strain>
    </source>
</reference>
<name>A0ABY9JYK1_9BACI</name>
<comment type="similarity">
    <text evidence="2 7">Belongs to the aspartate/ornithine carbamoyltransferase superfamily. ATCase family.</text>
</comment>
<evidence type="ECO:0000256" key="7">
    <source>
        <dbReference type="HAMAP-Rule" id="MF_00001"/>
    </source>
</evidence>
<dbReference type="EMBL" id="CP129013">
    <property type="protein sequence ID" value="WLR43603.1"/>
    <property type="molecule type" value="Genomic_DNA"/>
</dbReference>
<dbReference type="PROSITE" id="PS00097">
    <property type="entry name" value="CARBAMOYLTRANSFERASE"/>
    <property type="match status" value="1"/>
</dbReference>
<dbReference type="InterPro" id="IPR006132">
    <property type="entry name" value="Asp/Orn_carbamoyltranf_P-bd"/>
</dbReference>
<feature type="domain" description="Aspartate/ornithine carbamoyltransferase carbamoyl-P binding" evidence="9">
    <location>
        <begin position="3"/>
        <end position="141"/>
    </location>
</feature>
<comment type="catalytic activity">
    <reaction evidence="6 7">
        <text>carbamoyl phosphate + L-aspartate = N-carbamoyl-L-aspartate + phosphate + H(+)</text>
        <dbReference type="Rhea" id="RHEA:20013"/>
        <dbReference type="ChEBI" id="CHEBI:15378"/>
        <dbReference type="ChEBI" id="CHEBI:29991"/>
        <dbReference type="ChEBI" id="CHEBI:32814"/>
        <dbReference type="ChEBI" id="CHEBI:43474"/>
        <dbReference type="ChEBI" id="CHEBI:58228"/>
        <dbReference type="EC" id="2.1.3.2"/>
    </reaction>
</comment>
<keyword evidence="4 7" id="KW-0665">Pyrimidine biosynthesis</keyword>
<dbReference type="SUPFAM" id="SSF53671">
    <property type="entry name" value="Aspartate/ornithine carbamoyltransferase"/>
    <property type="match status" value="1"/>
</dbReference>
<keyword evidence="3 7" id="KW-0808">Transferase</keyword>
<comment type="subunit">
    <text evidence="7">Heterododecamer (2C3:3R2) of six catalytic PyrB chains organized as two trimers (C3), and six regulatory PyrI chains organized as three dimers (R2).</text>
</comment>
<dbReference type="PANTHER" id="PTHR45753:SF6">
    <property type="entry name" value="ASPARTATE CARBAMOYLTRANSFERASE"/>
    <property type="match status" value="1"/>
</dbReference>
<evidence type="ECO:0000256" key="5">
    <source>
        <dbReference type="ARBA" id="ARBA00043884"/>
    </source>
</evidence>
<feature type="binding site" evidence="7">
    <location>
        <position position="251"/>
    </location>
    <ligand>
        <name>carbamoyl phosphate</name>
        <dbReference type="ChEBI" id="CHEBI:58228"/>
    </ligand>
</feature>
<feature type="domain" description="Aspartate/ornithine carbamoyltransferase Asp/Orn-binding" evidence="8">
    <location>
        <begin position="148"/>
        <end position="286"/>
    </location>
</feature>
<dbReference type="HAMAP" id="MF_00001">
    <property type="entry name" value="Asp_carb_tr"/>
    <property type="match status" value="1"/>
</dbReference>
<dbReference type="InterPro" id="IPR006131">
    <property type="entry name" value="Asp_carbamoyltransf_Asp/Orn-bd"/>
</dbReference>
<dbReference type="Pfam" id="PF00185">
    <property type="entry name" value="OTCace"/>
    <property type="match status" value="1"/>
</dbReference>
<dbReference type="InterPro" id="IPR002082">
    <property type="entry name" value="Asp_carbamoyltransf"/>
</dbReference>
<dbReference type="Proteomes" id="UP001197974">
    <property type="component" value="Chromosome"/>
</dbReference>
<comment type="pathway">
    <text evidence="1 7">Pyrimidine metabolism; UMP biosynthesis via de novo pathway; (S)-dihydroorotate from bicarbonate: step 2/3.</text>
</comment>
<evidence type="ECO:0000256" key="4">
    <source>
        <dbReference type="ARBA" id="ARBA00022975"/>
    </source>
</evidence>
<gene>
    <name evidence="7" type="primary">pyrB</name>
    <name evidence="10" type="ORF">LC087_05465</name>
</gene>
<proteinExistence type="inferred from homology"/>
<dbReference type="Gene3D" id="3.40.50.1370">
    <property type="entry name" value="Aspartate/ornithine carbamoyltransferase"/>
    <property type="match status" value="2"/>
</dbReference>
<dbReference type="NCBIfam" id="NF002032">
    <property type="entry name" value="PRK00856.1"/>
    <property type="match status" value="1"/>
</dbReference>
<evidence type="ECO:0000259" key="8">
    <source>
        <dbReference type="Pfam" id="PF00185"/>
    </source>
</evidence>
<organism evidence="10 11">
    <name type="scientific">Bacillus carboniphilus</name>
    <dbReference type="NCBI Taxonomy" id="86663"/>
    <lineage>
        <taxon>Bacteria</taxon>
        <taxon>Bacillati</taxon>
        <taxon>Bacillota</taxon>
        <taxon>Bacilli</taxon>
        <taxon>Bacillales</taxon>
        <taxon>Bacillaceae</taxon>
        <taxon>Bacillus</taxon>
    </lineage>
</organism>
<evidence type="ECO:0000313" key="10">
    <source>
        <dbReference type="EMBL" id="WLR43603.1"/>
    </source>
</evidence>
<evidence type="ECO:0000313" key="11">
    <source>
        <dbReference type="Proteomes" id="UP001197974"/>
    </source>
</evidence>
<evidence type="ECO:0000256" key="3">
    <source>
        <dbReference type="ARBA" id="ARBA00022679"/>
    </source>
</evidence>
<feature type="binding site" evidence="7">
    <location>
        <position position="100"/>
    </location>
    <ligand>
        <name>carbamoyl phosphate</name>
        <dbReference type="ChEBI" id="CHEBI:58228"/>
    </ligand>
</feature>
<keyword evidence="11" id="KW-1185">Reference proteome</keyword>
<feature type="binding site" evidence="7">
    <location>
        <position position="161"/>
    </location>
    <ligand>
        <name>L-aspartate</name>
        <dbReference type="ChEBI" id="CHEBI:29991"/>
    </ligand>
</feature>
<dbReference type="RefSeq" id="WP_306020269.1">
    <property type="nucleotide sequence ID" value="NZ_CP129013.1"/>
</dbReference>
<evidence type="ECO:0000256" key="2">
    <source>
        <dbReference type="ARBA" id="ARBA00008896"/>
    </source>
</evidence>
<feature type="binding site" evidence="7">
    <location>
        <position position="51"/>
    </location>
    <ligand>
        <name>carbamoyl phosphate</name>
        <dbReference type="ChEBI" id="CHEBI:58228"/>
    </ligand>
</feature>
<feature type="binding site" evidence="7">
    <location>
        <position position="250"/>
    </location>
    <ligand>
        <name>carbamoyl phosphate</name>
        <dbReference type="ChEBI" id="CHEBI:58228"/>
    </ligand>
</feature>
<dbReference type="InterPro" id="IPR036901">
    <property type="entry name" value="Asp/Orn_carbamoylTrfase_sf"/>
</dbReference>
<dbReference type="EC" id="2.1.3.2" evidence="7"/>
<dbReference type="GO" id="GO:0004070">
    <property type="term" value="F:aspartate carbamoyltransferase activity"/>
    <property type="evidence" value="ECO:0007669"/>
    <property type="project" value="UniProtKB-EC"/>
</dbReference>
<protein>
    <recommendedName>
        <fullName evidence="7">Aspartate carbamoyltransferase</fullName>
        <ecNumber evidence="7">2.1.3.2</ecNumber>
    </recommendedName>
    <alternativeName>
        <fullName evidence="7">Aspartate transcarbamylase</fullName>
        <shortName evidence="7">ATCase</shortName>
    </alternativeName>
</protein>
<dbReference type="NCBIfam" id="TIGR00670">
    <property type="entry name" value="asp_carb_tr"/>
    <property type="match status" value="1"/>
</dbReference>
<dbReference type="PRINTS" id="PR00101">
    <property type="entry name" value="ATCASE"/>
</dbReference>
<accession>A0ABY9JYK1</accession>
<evidence type="ECO:0000256" key="1">
    <source>
        <dbReference type="ARBA" id="ARBA00004852"/>
    </source>
</evidence>
<dbReference type="PANTHER" id="PTHR45753">
    <property type="entry name" value="ORNITHINE CARBAMOYLTRANSFERASE, MITOCHONDRIAL"/>
    <property type="match status" value="1"/>
</dbReference>
<feature type="binding site" evidence="7">
    <location>
        <position position="211"/>
    </location>
    <ligand>
        <name>L-aspartate</name>
        <dbReference type="ChEBI" id="CHEBI:29991"/>
    </ligand>
</feature>
<feature type="binding site" evidence="7">
    <location>
        <position position="131"/>
    </location>
    <ligand>
        <name>carbamoyl phosphate</name>
        <dbReference type="ChEBI" id="CHEBI:58228"/>
    </ligand>
</feature>
<feature type="binding site" evidence="7">
    <location>
        <position position="128"/>
    </location>
    <ligand>
        <name>carbamoyl phosphate</name>
        <dbReference type="ChEBI" id="CHEBI:58228"/>
    </ligand>
</feature>
<evidence type="ECO:0000259" key="9">
    <source>
        <dbReference type="Pfam" id="PF02729"/>
    </source>
</evidence>
<feature type="binding site" evidence="7">
    <location>
        <position position="78"/>
    </location>
    <ligand>
        <name>L-aspartate</name>
        <dbReference type="ChEBI" id="CHEBI:29991"/>
    </ligand>
</feature>
<comment type="function">
    <text evidence="5 7">Catalyzes the condensation of carbamoyl phosphate and aspartate to form carbamoyl aspartate and inorganic phosphate, the committed step in the de novo pyrimidine nucleotide biosynthesis pathway.</text>
</comment>
<feature type="binding site" evidence="7">
    <location>
        <position position="50"/>
    </location>
    <ligand>
        <name>carbamoyl phosphate</name>
        <dbReference type="ChEBI" id="CHEBI:58228"/>
    </ligand>
</feature>